<keyword evidence="1" id="KW-1133">Transmembrane helix</keyword>
<evidence type="ECO:0000313" key="3">
    <source>
        <dbReference type="Proteomes" id="UP000229641"/>
    </source>
</evidence>
<comment type="caution">
    <text evidence="2">The sequence shown here is derived from an EMBL/GenBank/DDBJ whole genome shotgun (WGS) entry which is preliminary data.</text>
</comment>
<evidence type="ECO:0000313" key="2">
    <source>
        <dbReference type="EMBL" id="PIQ88941.1"/>
    </source>
</evidence>
<name>A0A2H0LX18_9BACT</name>
<keyword evidence="1" id="KW-0472">Membrane</keyword>
<dbReference type="AlphaFoldDB" id="A0A2H0LX18"/>
<proteinExistence type="predicted"/>
<sequence>MLRLLKNRKGQNAAEYAIVIGLVIAAAIAMQTYVKRGINAKIKDGTDVMTSVTDTVVGSYKLGTTQQYEPDYVDTNFSKVTRASTITDAVKAGGAVDRTITKDDSDRAGTHKITYP</sequence>
<accession>A0A2H0LX18</accession>
<evidence type="ECO:0000256" key="1">
    <source>
        <dbReference type="SAM" id="Phobius"/>
    </source>
</evidence>
<feature type="transmembrane region" description="Helical" evidence="1">
    <location>
        <begin position="16"/>
        <end position="34"/>
    </location>
</feature>
<dbReference type="EMBL" id="PCWA01000082">
    <property type="protein sequence ID" value="PIQ88941.1"/>
    <property type="molecule type" value="Genomic_DNA"/>
</dbReference>
<keyword evidence="1" id="KW-0812">Transmembrane</keyword>
<organism evidence="2 3">
    <name type="scientific">Candidatus Ghiorseimicrobium undicola</name>
    <dbReference type="NCBI Taxonomy" id="1974746"/>
    <lineage>
        <taxon>Bacteria</taxon>
        <taxon>Pseudomonadati</taxon>
        <taxon>Candidatus Omnitrophota</taxon>
        <taxon>Candidatus Ghiorseimicrobium</taxon>
    </lineage>
</organism>
<reference evidence="2 3" key="1">
    <citation type="submission" date="2017-09" db="EMBL/GenBank/DDBJ databases">
        <title>Depth-based differentiation of microbial function through sediment-hosted aquifers and enrichment of novel symbionts in the deep terrestrial subsurface.</title>
        <authorList>
            <person name="Probst A.J."/>
            <person name="Ladd B."/>
            <person name="Jarett J.K."/>
            <person name="Geller-Mcgrath D.E."/>
            <person name="Sieber C.M."/>
            <person name="Emerson J.B."/>
            <person name="Anantharaman K."/>
            <person name="Thomas B.C."/>
            <person name="Malmstrom R."/>
            <person name="Stieglmeier M."/>
            <person name="Klingl A."/>
            <person name="Woyke T."/>
            <person name="Ryan C.M."/>
            <person name="Banfield J.F."/>
        </authorList>
    </citation>
    <scope>NUCLEOTIDE SEQUENCE [LARGE SCALE GENOMIC DNA]</scope>
    <source>
        <strain evidence="2">CG11_big_fil_rev_8_21_14_0_20_42_13</strain>
    </source>
</reference>
<dbReference type="Proteomes" id="UP000229641">
    <property type="component" value="Unassembled WGS sequence"/>
</dbReference>
<gene>
    <name evidence="2" type="ORF">COV72_05720</name>
</gene>
<protein>
    <submittedName>
        <fullName evidence="2">Uncharacterized protein</fullName>
    </submittedName>
</protein>